<dbReference type="Gene3D" id="1.10.287.380">
    <property type="entry name" value="Valyl-tRNA synthetase, C-terminal domain"/>
    <property type="match status" value="1"/>
</dbReference>
<evidence type="ECO:0000256" key="3">
    <source>
        <dbReference type="ARBA" id="ARBA00022840"/>
    </source>
</evidence>
<feature type="domain" description="ABC transporter" evidence="5">
    <location>
        <begin position="2"/>
        <end position="243"/>
    </location>
</feature>
<name>A0ABS6J7B5_9RHOB</name>
<dbReference type="SMART" id="SM00382">
    <property type="entry name" value="AAA"/>
    <property type="match status" value="2"/>
</dbReference>
<evidence type="ECO:0000313" key="6">
    <source>
        <dbReference type="EMBL" id="MBU9699445.1"/>
    </source>
</evidence>
<dbReference type="PROSITE" id="PS50893">
    <property type="entry name" value="ABC_TRANSPORTER_2"/>
    <property type="match status" value="2"/>
</dbReference>
<comment type="caution">
    <text evidence="6">The sequence shown here is derived from an EMBL/GenBank/DDBJ whole genome shotgun (WGS) entry which is preliminary data.</text>
</comment>
<dbReference type="GO" id="GO:0005524">
    <property type="term" value="F:ATP binding"/>
    <property type="evidence" value="ECO:0007669"/>
    <property type="project" value="UniProtKB-KW"/>
</dbReference>
<organism evidence="6 7">
    <name type="scientific">Paragemmobacter amnigenus</name>
    <dbReference type="NCBI Taxonomy" id="2852097"/>
    <lineage>
        <taxon>Bacteria</taxon>
        <taxon>Pseudomonadati</taxon>
        <taxon>Pseudomonadota</taxon>
        <taxon>Alphaproteobacteria</taxon>
        <taxon>Rhodobacterales</taxon>
        <taxon>Paracoccaceae</taxon>
        <taxon>Paragemmobacter</taxon>
    </lineage>
</organism>
<accession>A0ABS6J7B5</accession>
<sequence>MLKIEDITYSVEGRPLFEGASATIPTGHKVGLVGRNGAGKTTLFRLIRGELALEGGTISLPSRARIGGVAQEVPSSETSLLDTVLQADEERSALLAESHTATDPARIAEIQSRLTDIDAWSAEARASSILKGLGFDTDQQRMPCSAFSGGWRMRVALAGVLFSQPDLLLLDEPTNYLDLEGALWLESYLAKYPHTVLIISHDRGLLNRAVQGILHLDNRKLTYWSGPYDQFARQMAERRAVLAAEAKKQEARRAHLQSFVDRFKAKASKATQAQSRVKMLEKMTPITAPEDAKRVVFTFPEPEELSPPIVNIEGAAVGYGGPPVLRKLSLRIDQDDRIALLGRNGEGKSTLSKLLAGKLDAGEGRVTRSSKLRIGYFAQHQVDELHIDETPLQHLQRLRPGEGQPKLRARLAGFGLMAEQAETVVGRLSGGQKARLSLLLATIDAPHLLILDEPTNHLDIESREALVEALTEYSGAVVLVSHDMHLLSLVADRLWLVKGGAVTPFTDDLEAYRKMLLSGDDDMKIAAKPVEKTKKSSRDEILALRAEVRKCEDRIAKLEEMHGKLSAKLADPALYDDAKIHELESWNRKFAECEEAMGRAEALWIEAQERLDQAEAG</sequence>
<dbReference type="InterPro" id="IPR050611">
    <property type="entry name" value="ABCF"/>
</dbReference>
<dbReference type="InterPro" id="IPR003593">
    <property type="entry name" value="AAA+_ATPase"/>
</dbReference>
<evidence type="ECO:0000256" key="1">
    <source>
        <dbReference type="ARBA" id="ARBA00022737"/>
    </source>
</evidence>
<evidence type="ECO:0000256" key="2">
    <source>
        <dbReference type="ARBA" id="ARBA00022741"/>
    </source>
</evidence>
<dbReference type="Proteomes" id="UP000731907">
    <property type="component" value="Unassembled WGS sequence"/>
</dbReference>
<dbReference type="EMBL" id="JAAATX020000012">
    <property type="protein sequence ID" value="MBU9699445.1"/>
    <property type="molecule type" value="Genomic_DNA"/>
</dbReference>
<dbReference type="InterPro" id="IPR017871">
    <property type="entry name" value="ABC_transporter-like_CS"/>
</dbReference>
<proteinExistence type="predicted"/>
<dbReference type="PANTHER" id="PTHR19211:SF14">
    <property type="entry name" value="ATP-BINDING CASSETTE SUB-FAMILY F MEMBER 1"/>
    <property type="match status" value="1"/>
</dbReference>
<dbReference type="InterPro" id="IPR027417">
    <property type="entry name" value="P-loop_NTPase"/>
</dbReference>
<dbReference type="InterPro" id="IPR037118">
    <property type="entry name" value="Val-tRNA_synth_C_sf"/>
</dbReference>
<feature type="domain" description="ABC transporter" evidence="5">
    <location>
        <begin position="310"/>
        <end position="524"/>
    </location>
</feature>
<dbReference type="InterPro" id="IPR032781">
    <property type="entry name" value="ABC_tran_Xtn"/>
</dbReference>
<evidence type="ECO:0000256" key="4">
    <source>
        <dbReference type="SAM" id="Coils"/>
    </source>
</evidence>
<keyword evidence="4" id="KW-0175">Coiled coil</keyword>
<keyword evidence="3 6" id="KW-0067">ATP-binding</keyword>
<dbReference type="PANTHER" id="PTHR19211">
    <property type="entry name" value="ATP-BINDING TRANSPORT PROTEIN-RELATED"/>
    <property type="match status" value="1"/>
</dbReference>
<keyword evidence="2" id="KW-0547">Nucleotide-binding</keyword>
<dbReference type="CDD" id="cd03221">
    <property type="entry name" value="ABCF_EF-3"/>
    <property type="match status" value="2"/>
</dbReference>
<reference evidence="6 7" key="1">
    <citation type="submission" date="2021-06" db="EMBL/GenBank/DDBJ databases">
        <title>Rhodobacteraceae bacterium strain HSP-20.</title>
        <authorList>
            <person name="Chen W.-M."/>
        </authorList>
    </citation>
    <scope>NUCLEOTIDE SEQUENCE [LARGE SCALE GENOMIC DNA]</scope>
    <source>
        <strain evidence="6 7">HSP-20</strain>
    </source>
</reference>
<dbReference type="InterPro" id="IPR003439">
    <property type="entry name" value="ABC_transporter-like_ATP-bd"/>
</dbReference>
<dbReference type="PROSITE" id="PS00211">
    <property type="entry name" value="ABC_TRANSPORTER_1"/>
    <property type="match status" value="2"/>
</dbReference>
<keyword evidence="7" id="KW-1185">Reference proteome</keyword>
<dbReference type="RefSeq" id="WP_161763560.1">
    <property type="nucleotide sequence ID" value="NZ_JAAATX020000012.1"/>
</dbReference>
<dbReference type="SUPFAM" id="SSF52540">
    <property type="entry name" value="P-loop containing nucleoside triphosphate hydrolases"/>
    <property type="match status" value="2"/>
</dbReference>
<dbReference type="Pfam" id="PF00005">
    <property type="entry name" value="ABC_tran"/>
    <property type="match status" value="2"/>
</dbReference>
<dbReference type="Gene3D" id="3.40.50.300">
    <property type="entry name" value="P-loop containing nucleotide triphosphate hydrolases"/>
    <property type="match status" value="2"/>
</dbReference>
<gene>
    <name evidence="6" type="ORF">GU927_016480</name>
</gene>
<dbReference type="Pfam" id="PF12848">
    <property type="entry name" value="ABC_tran_Xtn"/>
    <property type="match status" value="1"/>
</dbReference>
<feature type="coiled-coil region" evidence="4">
    <location>
        <begin position="534"/>
        <end position="603"/>
    </location>
</feature>
<keyword evidence="1" id="KW-0677">Repeat</keyword>
<protein>
    <submittedName>
        <fullName evidence="6">ABC-F family ATP-binding cassette domain-containing protein</fullName>
    </submittedName>
</protein>
<evidence type="ECO:0000313" key="7">
    <source>
        <dbReference type="Proteomes" id="UP000731907"/>
    </source>
</evidence>
<evidence type="ECO:0000259" key="5">
    <source>
        <dbReference type="PROSITE" id="PS50893"/>
    </source>
</evidence>